<name>A0AAW9RCW0_9GAMM</name>
<evidence type="ECO:0000256" key="1">
    <source>
        <dbReference type="ARBA" id="ARBA00023015"/>
    </source>
</evidence>
<keyword evidence="2" id="KW-0238">DNA-binding</keyword>
<dbReference type="GO" id="GO:0003677">
    <property type="term" value="F:DNA binding"/>
    <property type="evidence" value="ECO:0007669"/>
    <property type="project" value="UniProtKB-KW"/>
</dbReference>
<evidence type="ECO:0000259" key="4">
    <source>
        <dbReference type="PROSITE" id="PS50937"/>
    </source>
</evidence>
<protein>
    <submittedName>
        <fullName evidence="5">Helix-turn-helix domain-containing protein</fullName>
    </submittedName>
</protein>
<evidence type="ECO:0000313" key="6">
    <source>
        <dbReference type="Proteomes" id="UP001359886"/>
    </source>
</evidence>
<dbReference type="Pfam" id="PF09278">
    <property type="entry name" value="MerR-DNA-bind"/>
    <property type="match status" value="1"/>
</dbReference>
<accession>A0AAW9RCW0</accession>
<dbReference type="SMART" id="SM00422">
    <property type="entry name" value="HTH_MERR"/>
    <property type="match status" value="1"/>
</dbReference>
<dbReference type="GO" id="GO:0003700">
    <property type="term" value="F:DNA-binding transcription factor activity"/>
    <property type="evidence" value="ECO:0007669"/>
    <property type="project" value="InterPro"/>
</dbReference>
<feature type="domain" description="HTH merR-type" evidence="4">
    <location>
        <begin position="5"/>
        <end position="74"/>
    </location>
</feature>
<organism evidence="5 6">
    <name type="scientific">Elongatibacter sediminis</name>
    <dbReference type="NCBI Taxonomy" id="3119006"/>
    <lineage>
        <taxon>Bacteria</taxon>
        <taxon>Pseudomonadati</taxon>
        <taxon>Pseudomonadota</taxon>
        <taxon>Gammaproteobacteria</taxon>
        <taxon>Chromatiales</taxon>
        <taxon>Wenzhouxiangellaceae</taxon>
        <taxon>Elongatibacter</taxon>
    </lineage>
</organism>
<dbReference type="InterPro" id="IPR009061">
    <property type="entry name" value="DNA-bd_dom_put_sf"/>
</dbReference>
<keyword evidence="1" id="KW-0805">Transcription regulation</keyword>
<proteinExistence type="predicted"/>
<dbReference type="RefSeq" id="WP_354694533.1">
    <property type="nucleotide sequence ID" value="NZ_JAZHOG010000003.1"/>
</dbReference>
<evidence type="ECO:0000256" key="2">
    <source>
        <dbReference type="ARBA" id="ARBA00023125"/>
    </source>
</evidence>
<evidence type="ECO:0000313" key="5">
    <source>
        <dbReference type="EMBL" id="MEJ8567219.1"/>
    </source>
</evidence>
<keyword evidence="6" id="KW-1185">Reference proteome</keyword>
<comment type="caution">
    <text evidence="5">The sequence shown here is derived from an EMBL/GenBank/DDBJ whole genome shotgun (WGS) entry which is preliminary data.</text>
</comment>
<dbReference type="PANTHER" id="PTHR30204">
    <property type="entry name" value="REDOX-CYCLING DRUG-SENSING TRANSCRIPTIONAL ACTIVATOR SOXR"/>
    <property type="match status" value="1"/>
</dbReference>
<dbReference type="EMBL" id="JAZHOG010000003">
    <property type="protein sequence ID" value="MEJ8567219.1"/>
    <property type="molecule type" value="Genomic_DNA"/>
</dbReference>
<gene>
    <name evidence="5" type="ORF">V3330_06230</name>
</gene>
<dbReference type="AlphaFoldDB" id="A0AAW9RCW0"/>
<dbReference type="PROSITE" id="PS50937">
    <property type="entry name" value="HTH_MERR_2"/>
    <property type="match status" value="1"/>
</dbReference>
<dbReference type="PANTHER" id="PTHR30204:SF92">
    <property type="entry name" value="HTH-TYPE TRANSCRIPTIONAL REGULATOR ZNTR"/>
    <property type="match status" value="1"/>
</dbReference>
<dbReference type="CDD" id="cd04785">
    <property type="entry name" value="HTH_CadR-PbrR-like"/>
    <property type="match status" value="1"/>
</dbReference>
<dbReference type="Gene3D" id="1.10.1660.10">
    <property type="match status" value="1"/>
</dbReference>
<dbReference type="InterPro" id="IPR047057">
    <property type="entry name" value="MerR_fam"/>
</dbReference>
<dbReference type="Pfam" id="PF00376">
    <property type="entry name" value="MerR"/>
    <property type="match status" value="1"/>
</dbReference>
<sequence>MKTSRHTIGQLARATGTKAVTIRYYEKEGLLPAPARTPGGYRLFSDADRDRLLFIRRSRRLGFSLEDIRSLLTLADRSDASCEEVDAKVAEQLEAVRGRIRRLRALESELEQLGASCQGGGVIGCCRIIESLSGPGRATL</sequence>
<dbReference type="InterPro" id="IPR000551">
    <property type="entry name" value="MerR-type_HTH_dom"/>
</dbReference>
<evidence type="ECO:0000256" key="3">
    <source>
        <dbReference type="ARBA" id="ARBA00023163"/>
    </source>
</evidence>
<dbReference type="PRINTS" id="PR00040">
    <property type="entry name" value="HTHMERR"/>
</dbReference>
<reference evidence="5 6" key="1">
    <citation type="submission" date="2024-02" db="EMBL/GenBank/DDBJ databases">
        <title>A novel Wenzhouxiangellaceae bacterium, isolated from coastal sediments.</title>
        <authorList>
            <person name="Du Z.-J."/>
            <person name="Ye Y.-Q."/>
            <person name="Zhang X.-Y."/>
        </authorList>
    </citation>
    <scope>NUCLEOTIDE SEQUENCE [LARGE SCALE GENOMIC DNA]</scope>
    <source>
        <strain evidence="5 6">CH-27</strain>
    </source>
</reference>
<dbReference type="SUPFAM" id="SSF46955">
    <property type="entry name" value="Putative DNA-binding domain"/>
    <property type="match status" value="1"/>
</dbReference>
<dbReference type="Proteomes" id="UP001359886">
    <property type="component" value="Unassembled WGS sequence"/>
</dbReference>
<dbReference type="InterPro" id="IPR015358">
    <property type="entry name" value="Tscrpt_reg_MerR_DNA-bd"/>
</dbReference>
<keyword evidence="3" id="KW-0804">Transcription</keyword>